<dbReference type="PANTHER" id="PTHR32196:SF21">
    <property type="entry name" value="ABC TRANSPORTER PERMEASE PROTEIN YPHD-RELATED"/>
    <property type="match status" value="1"/>
</dbReference>
<dbReference type="RefSeq" id="WP_057151570.1">
    <property type="nucleotide sequence ID" value="NZ_AYZM01000006.1"/>
</dbReference>
<dbReference type="PANTHER" id="PTHR32196">
    <property type="entry name" value="ABC TRANSPORTER PERMEASE PROTEIN YPHD-RELATED-RELATED"/>
    <property type="match status" value="1"/>
</dbReference>
<keyword evidence="3" id="KW-1003">Cell membrane</keyword>
<feature type="transmembrane region" description="Helical" evidence="8">
    <location>
        <begin position="52"/>
        <end position="73"/>
    </location>
</feature>
<evidence type="ECO:0000256" key="2">
    <source>
        <dbReference type="ARBA" id="ARBA00022448"/>
    </source>
</evidence>
<dbReference type="AlphaFoldDB" id="A0A0R2FE04"/>
<dbReference type="PATRIC" id="fig|1423804.4.peg.76"/>
<organism evidence="9 10">
    <name type="scientific">Secundilactobacillus similis DSM 23365 = JCM 2765</name>
    <dbReference type="NCBI Taxonomy" id="1423804"/>
    <lineage>
        <taxon>Bacteria</taxon>
        <taxon>Bacillati</taxon>
        <taxon>Bacillota</taxon>
        <taxon>Bacilli</taxon>
        <taxon>Lactobacillales</taxon>
        <taxon>Lactobacillaceae</taxon>
        <taxon>Secundilactobacillus</taxon>
    </lineage>
</organism>
<dbReference type="Pfam" id="PF02653">
    <property type="entry name" value="BPD_transp_2"/>
    <property type="match status" value="1"/>
</dbReference>
<feature type="transmembrane region" description="Helical" evidence="8">
    <location>
        <begin position="133"/>
        <end position="150"/>
    </location>
</feature>
<dbReference type="GO" id="GO:0005886">
    <property type="term" value="C:plasma membrane"/>
    <property type="evidence" value="ECO:0007669"/>
    <property type="project" value="UniProtKB-SubCell"/>
</dbReference>
<dbReference type="InterPro" id="IPR001851">
    <property type="entry name" value="ABC_transp_permease"/>
</dbReference>
<evidence type="ECO:0000313" key="10">
    <source>
        <dbReference type="Proteomes" id="UP000051442"/>
    </source>
</evidence>
<feature type="transmembrane region" description="Helical" evidence="8">
    <location>
        <begin position="221"/>
        <end position="241"/>
    </location>
</feature>
<feature type="transmembrane region" description="Helical" evidence="8">
    <location>
        <begin position="103"/>
        <end position="126"/>
    </location>
</feature>
<dbReference type="OrthoDB" id="9813906at2"/>
<protein>
    <submittedName>
        <fullName evidence="9">Ribose ABC transporter permease</fullName>
    </submittedName>
</protein>
<proteinExistence type="predicted"/>
<reference evidence="9 10" key="1">
    <citation type="journal article" date="2015" name="Genome Announc.">
        <title>Expanding the biotechnology potential of lactobacilli through comparative genomics of 213 strains and associated genera.</title>
        <authorList>
            <person name="Sun Z."/>
            <person name="Harris H.M."/>
            <person name="McCann A."/>
            <person name="Guo C."/>
            <person name="Argimon S."/>
            <person name="Zhang W."/>
            <person name="Yang X."/>
            <person name="Jeffery I.B."/>
            <person name="Cooney J.C."/>
            <person name="Kagawa T.F."/>
            <person name="Liu W."/>
            <person name="Song Y."/>
            <person name="Salvetti E."/>
            <person name="Wrobel A."/>
            <person name="Rasinkangas P."/>
            <person name="Parkhill J."/>
            <person name="Rea M.C."/>
            <person name="O'Sullivan O."/>
            <person name="Ritari J."/>
            <person name="Douillard F.P."/>
            <person name="Paul Ross R."/>
            <person name="Yang R."/>
            <person name="Briner A.E."/>
            <person name="Felis G.E."/>
            <person name="de Vos W.M."/>
            <person name="Barrangou R."/>
            <person name="Klaenhammer T.R."/>
            <person name="Caufield P.W."/>
            <person name="Cui Y."/>
            <person name="Zhang H."/>
            <person name="O'Toole P.W."/>
        </authorList>
    </citation>
    <scope>NUCLEOTIDE SEQUENCE [LARGE SCALE GENOMIC DNA]</scope>
    <source>
        <strain evidence="9 10">DSM 23365</strain>
    </source>
</reference>
<evidence type="ECO:0000256" key="1">
    <source>
        <dbReference type="ARBA" id="ARBA00004651"/>
    </source>
</evidence>
<evidence type="ECO:0000256" key="3">
    <source>
        <dbReference type="ARBA" id="ARBA00022475"/>
    </source>
</evidence>
<dbReference type="Proteomes" id="UP000051442">
    <property type="component" value="Unassembled WGS sequence"/>
</dbReference>
<comment type="subcellular location">
    <subcellularLocation>
        <location evidence="1">Cell membrane</location>
        <topology evidence="1">Multi-pass membrane protein</topology>
    </subcellularLocation>
</comment>
<feature type="transmembrane region" description="Helical" evidence="8">
    <location>
        <begin position="170"/>
        <end position="191"/>
    </location>
</feature>
<dbReference type="STRING" id="1423804.FD14_GL000069"/>
<gene>
    <name evidence="9" type="ORF">FD14_GL000069</name>
</gene>
<keyword evidence="6 8" id="KW-1133">Transmembrane helix</keyword>
<keyword evidence="2" id="KW-0813">Transport</keyword>
<dbReference type="GO" id="GO:0022857">
    <property type="term" value="F:transmembrane transporter activity"/>
    <property type="evidence" value="ECO:0007669"/>
    <property type="project" value="InterPro"/>
</dbReference>
<accession>A0A0R2FE04</accession>
<comment type="caution">
    <text evidence="9">The sequence shown here is derived from an EMBL/GenBank/DDBJ whole genome shotgun (WGS) entry which is preliminary data.</text>
</comment>
<dbReference type="CDD" id="cd06579">
    <property type="entry name" value="TM_PBP1_transp_AraH_like"/>
    <property type="match status" value="1"/>
</dbReference>
<evidence type="ECO:0000256" key="5">
    <source>
        <dbReference type="ARBA" id="ARBA00022692"/>
    </source>
</evidence>
<keyword evidence="4" id="KW-0997">Cell inner membrane</keyword>
<keyword evidence="10" id="KW-1185">Reference proteome</keyword>
<dbReference type="EMBL" id="AYZM01000006">
    <property type="protein sequence ID" value="KRN26834.1"/>
    <property type="molecule type" value="Genomic_DNA"/>
</dbReference>
<name>A0A0R2FE04_9LACO</name>
<keyword evidence="5 8" id="KW-0812">Transmembrane</keyword>
<feature type="transmembrane region" description="Helical" evidence="8">
    <location>
        <begin position="26"/>
        <end position="46"/>
    </location>
</feature>
<evidence type="ECO:0000256" key="4">
    <source>
        <dbReference type="ARBA" id="ARBA00022519"/>
    </source>
</evidence>
<keyword evidence="7 8" id="KW-0472">Membrane</keyword>
<evidence type="ECO:0000256" key="6">
    <source>
        <dbReference type="ARBA" id="ARBA00022989"/>
    </source>
</evidence>
<evidence type="ECO:0000313" key="9">
    <source>
        <dbReference type="EMBL" id="KRN26834.1"/>
    </source>
</evidence>
<evidence type="ECO:0000256" key="8">
    <source>
        <dbReference type="SAM" id="Phobius"/>
    </source>
</evidence>
<sequence length="326" mass="33581">MDNVNGKNTVQKQPGLLTKLIANDNFGVSIALIILVVAMALFAPNFTTVNNIFNVLLQIAQVGIVAVGMTYVILTAGIDLSVGSIIAFDGLAMAMMMKAGVPVIGAILAGIVVGGLVGALNGFLIAKLNLQPFVATLGTMTMFRGLAYTISGGQPVYTLPQSFDVLGGSIGVIPIPAIIMVVIFILGAYVLRYTKFGRHIYAIGGNEVAAKLSGINVKRHIAFVYIISGVCCALAAIILTARLDSAVPTAADGIELDVIAAVAIGGTDMQGGKGAISGTIIGALITGVIANGLNLLDVAQGPQRFVKGVIIILAVILQVVKKRKQA</sequence>
<evidence type="ECO:0000256" key="7">
    <source>
        <dbReference type="ARBA" id="ARBA00023136"/>
    </source>
</evidence>